<accession>A0ABQ4M9J4</accession>
<comment type="similarity">
    <text evidence="7">Belongs to the binding-protein-dependent transport system permease family.</text>
</comment>
<keyword evidence="3" id="KW-1003">Cell membrane</keyword>
<dbReference type="Proteomes" id="UP000679992">
    <property type="component" value="Unassembled WGS sequence"/>
</dbReference>
<evidence type="ECO:0000256" key="4">
    <source>
        <dbReference type="ARBA" id="ARBA00022692"/>
    </source>
</evidence>
<dbReference type="Pfam" id="PF00528">
    <property type="entry name" value="BPD_transp_1"/>
    <property type="match status" value="1"/>
</dbReference>
<evidence type="ECO:0000259" key="9">
    <source>
        <dbReference type="PROSITE" id="PS50928"/>
    </source>
</evidence>
<evidence type="ECO:0000256" key="6">
    <source>
        <dbReference type="ARBA" id="ARBA00023136"/>
    </source>
</evidence>
<evidence type="ECO:0000313" key="11">
    <source>
        <dbReference type="Proteomes" id="UP000679992"/>
    </source>
</evidence>
<dbReference type="PANTHER" id="PTHR43744:SF12">
    <property type="entry name" value="ABC TRANSPORTER PERMEASE PROTEIN MG189-RELATED"/>
    <property type="match status" value="1"/>
</dbReference>
<feature type="compositionally biased region" description="Polar residues" evidence="8">
    <location>
        <begin position="10"/>
        <end position="19"/>
    </location>
</feature>
<sequence length="309" mass="34004">MKIEPALKTGVTNDQSLQKGNGGNGGMRRDLSGRQLAVKGLSGLGKLLLLVYSVITLYPLYWLFISAFKTNQDFFNRPYGLPLVWMKENIVRAWELGHMGRAMVNSTIVTLAAVVLTILLSVLAAYVLARFPFRFKKAVVGIFLAGMLIPIHSTLVPLFIIMNKIHLLDTYGALILPYTAFELPIAIFLAMAYMASIPREIEEAAMIDGNGWWGIFGKIVLPLCTPIIATISILAFLRFWNDFSFALVFINTQALKTLPLSLSLFSDGFGTDYSLTMGAMAIAVLPTIVVYLILQEQIMKGMVAGSIKG</sequence>
<proteinExistence type="inferred from homology"/>
<comment type="subcellular location">
    <subcellularLocation>
        <location evidence="1 7">Cell membrane</location>
        <topology evidence="1 7">Multi-pass membrane protein</topology>
    </subcellularLocation>
</comment>
<protein>
    <submittedName>
        <fullName evidence="10">ABC transporter permease</fullName>
    </submittedName>
</protein>
<feature type="transmembrane region" description="Helical" evidence="7">
    <location>
        <begin position="140"/>
        <end position="162"/>
    </location>
</feature>
<evidence type="ECO:0000256" key="1">
    <source>
        <dbReference type="ARBA" id="ARBA00004651"/>
    </source>
</evidence>
<evidence type="ECO:0000256" key="8">
    <source>
        <dbReference type="SAM" id="MobiDB-lite"/>
    </source>
</evidence>
<comment type="caution">
    <text evidence="10">The sequence shown here is derived from an EMBL/GenBank/DDBJ whole genome shotgun (WGS) entry which is preliminary data.</text>
</comment>
<organism evidence="10 11">
    <name type="scientific">Paenibacillus vini</name>
    <dbReference type="NCBI Taxonomy" id="1476024"/>
    <lineage>
        <taxon>Bacteria</taxon>
        <taxon>Bacillati</taxon>
        <taxon>Bacillota</taxon>
        <taxon>Bacilli</taxon>
        <taxon>Bacillales</taxon>
        <taxon>Paenibacillaceae</taxon>
        <taxon>Paenibacillus</taxon>
    </lineage>
</organism>
<evidence type="ECO:0000256" key="3">
    <source>
        <dbReference type="ARBA" id="ARBA00022475"/>
    </source>
</evidence>
<feature type="transmembrane region" description="Helical" evidence="7">
    <location>
        <begin position="47"/>
        <end position="68"/>
    </location>
</feature>
<gene>
    <name evidence="10" type="primary">yurM_1</name>
    <name evidence="10" type="ORF">J42TS3_16910</name>
</gene>
<dbReference type="PROSITE" id="PS50928">
    <property type="entry name" value="ABC_TM1"/>
    <property type="match status" value="1"/>
</dbReference>
<feature type="region of interest" description="Disordered" evidence="8">
    <location>
        <begin position="1"/>
        <end position="28"/>
    </location>
</feature>
<evidence type="ECO:0000256" key="7">
    <source>
        <dbReference type="RuleBase" id="RU363032"/>
    </source>
</evidence>
<dbReference type="CDD" id="cd06261">
    <property type="entry name" value="TM_PBP2"/>
    <property type="match status" value="1"/>
</dbReference>
<feature type="domain" description="ABC transmembrane type-1" evidence="9">
    <location>
        <begin position="103"/>
        <end position="294"/>
    </location>
</feature>
<feature type="transmembrane region" description="Helical" evidence="7">
    <location>
        <begin position="215"/>
        <end position="237"/>
    </location>
</feature>
<keyword evidence="4 7" id="KW-0812">Transmembrane</keyword>
<dbReference type="InterPro" id="IPR000515">
    <property type="entry name" value="MetI-like"/>
</dbReference>
<name>A0ABQ4M9J4_9BACL</name>
<feature type="transmembrane region" description="Helical" evidence="7">
    <location>
        <begin position="273"/>
        <end position="294"/>
    </location>
</feature>
<keyword evidence="6 7" id="KW-0472">Membrane</keyword>
<reference evidence="10 11" key="1">
    <citation type="submission" date="2021-03" db="EMBL/GenBank/DDBJ databases">
        <title>Antimicrobial resistance genes in bacteria isolated from Japanese honey, and their potential for conferring macrolide and lincosamide resistance in the American foulbrood pathogen Paenibacillus larvae.</title>
        <authorList>
            <person name="Okamoto M."/>
            <person name="Kumagai M."/>
            <person name="Kanamori H."/>
            <person name="Takamatsu D."/>
        </authorList>
    </citation>
    <scope>NUCLEOTIDE SEQUENCE [LARGE SCALE GENOMIC DNA]</scope>
    <source>
        <strain evidence="10 11">J42TS3</strain>
    </source>
</reference>
<evidence type="ECO:0000256" key="2">
    <source>
        <dbReference type="ARBA" id="ARBA00022448"/>
    </source>
</evidence>
<evidence type="ECO:0000313" key="10">
    <source>
        <dbReference type="EMBL" id="GIP52656.1"/>
    </source>
</evidence>
<dbReference type="PANTHER" id="PTHR43744">
    <property type="entry name" value="ABC TRANSPORTER PERMEASE PROTEIN MG189-RELATED-RELATED"/>
    <property type="match status" value="1"/>
</dbReference>
<dbReference type="SUPFAM" id="SSF161098">
    <property type="entry name" value="MetI-like"/>
    <property type="match status" value="1"/>
</dbReference>
<dbReference type="InterPro" id="IPR035906">
    <property type="entry name" value="MetI-like_sf"/>
</dbReference>
<keyword evidence="5 7" id="KW-1133">Transmembrane helix</keyword>
<dbReference type="EMBL" id="BOSL01000004">
    <property type="protein sequence ID" value="GIP52656.1"/>
    <property type="molecule type" value="Genomic_DNA"/>
</dbReference>
<feature type="transmembrane region" description="Helical" evidence="7">
    <location>
        <begin position="108"/>
        <end position="128"/>
    </location>
</feature>
<evidence type="ECO:0000256" key="5">
    <source>
        <dbReference type="ARBA" id="ARBA00022989"/>
    </source>
</evidence>
<dbReference type="Gene3D" id="1.10.3720.10">
    <property type="entry name" value="MetI-like"/>
    <property type="match status" value="1"/>
</dbReference>
<keyword evidence="11" id="KW-1185">Reference proteome</keyword>
<keyword evidence="2 7" id="KW-0813">Transport</keyword>
<feature type="transmembrane region" description="Helical" evidence="7">
    <location>
        <begin position="174"/>
        <end position="194"/>
    </location>
</feature>